<feature type="transmembrane region" description="Helical" evidence="6">
    <location>
        <begin position="174"/>
        <end position="190"/>
    </location>
</feature>
<dbReference type="RefSeq" id="XP_038058128.1">
    <property type="nucleotide sequence ID" value="XM_038202200.1"/>
</dbReference>
<dbReference type="PANTHER" id="PTHR13628:SF1">
    <property type="entry name" value="TRANSMEMBRANE PROTEIN 267"/>
    <property type="match status" value="1"/>
</dbReference>
<reference evidence="7" key="1">
    <citation type="submission" date="2022-11" db="UniProtKB">
        <authorList>
            <consortium name="EnsemblMetazoa"/>
        </authorList>
    </citation>
    <scope>IDENTIFICATION</scope>
</reference>
<evidence type="ECO:0000256" key="2">
    <source>
        <dbReference type="ARBA" id="ARBA00013977"/>
    </source>
</evidence>
<evidence type="ECO:0000256" key="4">
    <source>
        <dbReference type="ARBA" id="ARBA00022989"/>
    </source>
</evidence>
<dbReference type="CTD" id="64417"/>
<proteinExistence type="predicted"/>
<evidence type="ECO:0000313" key="7">
    <source>
        <dbReference type="EnsemblMetazoa" id="XP_038058128.1"/>
    </source>
</evidence>
<feature type="transmembrane region" description="Helical" evidence="6">
    <location>
        <begin position="77"/>
        <end position="100"/>
    </location>
</feature>
<evidence type="ECO:0000256" key="6">
    <source>
        <dbReference type="SAM" id="Phobius"/>
    </source>
</evidence>
<keyword evidence="4 6" id="KW-1133">Transmembrane helix</keyword>
<dbReference type="GeneID" id="119729584"/>
<keyword evidence="5 6" id="KW-0472">Membrane</keyword>
<evidence type="ECO:0000256" key="3">
    <source>
        <dbReference type="ARBA" id="ARBA00022692"/>
    </source>
</evidence>
<evidence type="ECO:0000313" key="8">
    <source>
        <dbReference type="Proteomes" id="UP000887568"/>
    </source>
</evidence>
<dbReference type="InterPro" id="IPR026572">
    <property type="entry name" value="TMEM267"/>
</dbReference>
<dbReference type="PANTHER" id="PTHR13628">
    <property type="entry name" value="TRANSMEMBRANE PROTEIN 267"/>
    <property type="match status" value="1"/>
</dbReference>
<dbReference type="OrthoDB" id="10014558at2759"/>
<sequence length="277" mass="30610">MCGAIWHEMFYIISNSIVSCTLLRRKSLRNILVGPWDLWVGFLFHVHDDLSLGLQEMATFTSNLLSATRTIVTFRTALGIIILGSACVSLDHILQLQAVVSNLYCRAFMDSFTHGLVGVLSWAIVIGAIPPTSCRQLGEILFCGMLSSGLDVDHFVAARSIYLQDALVLPHRPVLHSTSLILLIGFILLLTTRITASHKLRPLPYMFLTASLSHHIRDGSRRGLWLWPLGSTPPLPYWTYIGLVCILPVVVELFLDRTESTLPLKASNGAVSALSSM</sequence>
<feature type="transmembrane region" description="Helical" evidence="6">
    <location>
        <begin position="112"/>
        <end position="129"/>
    </location>
</feature>
<organism evidence="7 8">
    <name type="scientific">Patiria miniata</name>
    <name type="common">Bat star</name>
    <name type="synonym">Asterina miniata</name>
    <dbReference type="NCBI Taxonomy" id="46514"/>
    <lineage>
        <taxon>Eukaryota</taxon>
        <taxon>Metazoa</taxon>
        <taxon>Echinodermata</taxon>
        <taxon>Eleutherozoa</taxon>
        <taxon>Asterozoa</taxon>
        <taxon>Asteroidea</taxon>
        <taxon>Valvatacea</taxon>
        <taxon>Valvatida</taxon>
        <taxon>Asterinidae</taxon>
        <taxon>Patiria</taxon>
    </lineage>
</organism>
<keyword evidence="8" id="KW-1185">Reference proteome</keyword>
<dbReference type="Proteomes" id="UP000887568">
    <property type="component" value="Unplaced"/>
</dbReference>
<dbReference type="EnsemblMetazoa" id="XM_038202200.1">
    <property type="protein sequence ID" value="XP_038058128.1"/>
    <property type="gene ID" value="LOC119729584"/>
</dbReference>
<accession>A0A914A2Q7</accession>
<dbReference type="Pfam" id="PF04307">
    <property type="entry name" value="YdjM"/>
    <property type="match status" value="1"/>
</dbReference>
<dbReference type="AlphaFoldDB" id="A0A914A2Q7"/>
<dbReference type="InterPro" id="IPR007404">
    <property type="entry name" value="YdjM-like"/>
</dbReference>
<evidence type="ECO:0000256" key="1">
    <source>
        <dbReference type="ARBA" id="ARBA00004141"/>
    </source>
</evidence>
<evidence type="ECO:0000256" key="5">
    <source>
        <dbReference type="ARBA" id="ARBA00023136"/>
    </source>
</evidence>
<name>A0A914A2Q7_PATMI</name>
<comment type="subcellular location">
    <subcellularLocation>
        <location evidence="1">Membrane</location>
        <topology evidence="1">Multi-pass membrane protein</topology>
    </subcellularLocation>
</comment>
<dbReference type="GO" id="GO:0016020">
    <property type="term" value="C:membrane"/>
    <property type="evidence" value="ECO:0007669"/>
    <property type="project" value="UniProtKB-SubCell"/>
</dbReference>
<keyword evidence="3 6" id="KW-0812">Transmembrane</keyword>
<feature type="transmembrane region" description="Helical" evidence="6">
    <location>
        <begin position="237"/>
        <end position="255"/>
    </location>
</feature>
<protein>
    <recommendedName>
        <fullName evidence="2">Transmembrane protein 267</fullName>
    </recommendedName>
</protein>